<dbReference type="InterPro" id="IPR015421">
    <property type="entry name" value="PyrdxlP-dep_Trfase_major"/>
</dbReference>
<dbReference type="InterPro" id="IPR000192">
    <property type="entry name" value="Aminotrans_V_dom"/>
</dbReference>
<sequence length="736" mass="83019">MSSGDHRRENGPSTTAKPITETEIVAEFSHHDLTIARINNGSFGSCPKSIISAQQQWQLQFLQQPDYFYFNTLKPSMLKSRTLIQSLVNAADVDEISIVDNATTAAAIVLQYITWSFFTSHFRPGDAAVMLHYAYGSVKSSVQAYVARAGGKVIEVHLPFPLNSNEEIVTEFDKALKMGKMNGGKIRLAVIDHITSMPSVVIPVKELVQMCRDEGVDFIFVDGAHAIGNVEIDVVDIGADFYTSNLHKWFFTLPSAAFLYCKRSEKVVDLHHPVVSVEYGNGLAIESAWIGTRDYSAQLVIPDVVELFVNRFEGGIEGIRRRNHDMVVEMAEMLVKAWGTELGTPPEMCSSMAMVGMPACLGISGNSDALKLRTHLRVLFKVEVPIYYRAPLEGEVNPITGYARISHQVYNTIEDYYRFRDAIIKLVSDAYSAVVSLLQTLDRQNPELFHGQTAEMLDFLRATAEYFRKVLEEASNKIIQCCQIWKMLTCGDLMIDLEIIVERLRGRQSDQNIVTISGMGGIGKTTLARKTHDHLPIRDTVAMYADSNSPHHMTILNLDNISKLLCDKVFGPEHDHPLELEEIGNEIARKFQGLPEDFQVETCRLIQLWIAEDFISFDIPFNQMLCNCTNEMFFVIPILKRLIIHPLSTKRFDFSTSLKSDSFPNLKRLVLRKCKCLPEIPVDFGEICTSESIELQERLNKSKRIWEIISLRSTSIDIGTYFEGQHISRIARALVN</sequence>
<reference evidence="5" key="1">
    <citation type="submission" date="2003-08" db="EMBL/GenBank/DDBJ databases">
        <authorList>
            <person name="Buell R."/>
            <person name="Liu J."/>
            <person name="Childs K."/>
            <person name="Zaborsky J."/>
            <person name="Tallon L."/>
            <person name="Wirtz U."/>
            <person name="Wei F."/>
            <person name="Kuang H."/>
            <person name="Zhang P."/>
            <person name="Marano M."/>
            <person name="Baker B."/>
        </authorList>
    </citation>
    <scope>NUCLEOTIDE SEQUENCE</scope>
</reference>
<feature type="compositionally biased region" description="Basic and acidic residues" evidence="2">
    <location>
        <begin position="1"/>
        <end position="10"/>
    </location>
</feature>
<reference evidence="5" key="4">
    <citation type="submission" date="2006-08" db="EMBL/GenBank/DDBJ databases">
        <authorList>
            <person name="Childs K."/>
        </authorList>
    </citation>
    <scope>NUCLEOTIDE SEQUENCE</scope>
</reference>
<dbReference type="Pfam" id="PF00931">
    <property type="entry name" value="NB-ARC"/>
    <property type="match status" value="1"/>
</dbReference>
<protein>
    <submittedName>
        <fullName evidence="5">Putative isopenicillin N epimerase, identical</fullName>
    </submittedName>
</protein>
<dbReference type="EMBL" id="AC146506">
    <property type="protein sequence ID" value="AAT39966.1"/>
    <property type="molecule type" value="Genomic_DNA"/>
</dbReference>
<dbReference type="Pfam" id="PF00266">
    <property type="entry name" value="Aminotran_5"/>
    <property type="match status" value="1"/>
</dbReference>
<organism evidence="5">
    <name type="scientific">Solanum demissum</name>
    <name type="common">Wild potato</name>
    <dbReference type="NCBI Taxonomy" id="50514"/>
    <lineage>
        <taxon>Eukaryota</taxon>
        <taxon>Viridiplantae</taxon>
        <taxon>Streptophyta</taxon>
        <taxon>Embryophyta</taxon>
        <taxon>Tracheophyta</taxon>
        <taxon>Spermatophyta</taxon>
        <taxon>Magnoliopsida</taxon>
        <taxon>eudicotyledons</taxon>
        <taxon>Gunneridae</taxon>
        <taxon>Pentapetalae</taxon>
        <taxon>asterids</taxon>
        <taxon>lamiids</taxon>
        <taxon>Solanales</taxon>
        <taxon>Solanaceae</taxon>
        <taxon>Solanoideae</taxon>
        <taxon>Solaneae</taxon>
        <taxon>Solanum</taxon>
    </lineage>
</organism>
<dbReference type="Gene3D" id="3.40.50.300">
    <property type="entry name" value="P-loop containing nucleotide triphosphate hydrolases"/>
    <property type="match status" value="1"/>
</dbReference>
<dbReference type="AlphaFoldDB" id="Q6L417"/>
<keyword evidence="1" id="KW-0663">Pyridoxal phosphate</keyword>
<dbReference type="InterPro" id="IPR015424">
    <property type="entry name" value="PyrdxlP-dep_Trfase"/>
</dbReference>
<feature type="region of interest" description="Disordered" evidence="2">
    <location>
        <begin position="1"/>
        <end position="20"/>
    </location>
</feature>
<evidence type="ECO:0000313" key="5">
    <source>
        <dbReference type="EMBL" id="AAT39966.1"/>
    </source>
</evidence>
<dbReference type="GO" id="GO:0043531">
    <property type="term" value="F:ADP binding"/>
    <property type="evidence" value="ECO:0007669"/>
    <property type="project" value="InterPro"/>
</dbReference>
<dbReference type="Gene3D" id="3.40.640.10">
    <property type="entry name" value="Type I PLP-dependent aspartate aminotransferase-like (Major domain)"/>
    <property type="match status" value="1"/>
</dbReference>
<accession>Q6L417</accession>
<dbReference type="SUPFAM" id="SSF53383">
    <property type="entry name" value="PLP-dependent transferases"/>
    <property type="match status" value="1"/>
</dbReference>
<evidence type="ECO:0000256" key="1">
    <source>
        <dbReference type="ARBA" id="ARBA00022898"/>
    </source>
</evidence>
<reference evidence="5" key="3">
    <citation type="submission" date="2004-06" db="EMBL/GenBank/DDBJ databases">
        <authorList>
            <person name="Buell R."/>
        </authorList>
    </citation>
    <scope>NUCLEOTIDE SEQUENCE</scope>
</reference>
<dbReference type="InterPro" id="IPR002182">
    <property type="entry name" value="NB-ARC"/>
</dbReference>
<feature type="domain" description="NB-ARC" evidence="4">
    <location>
        <begin position="498"/>
        <end position="534"/>
    </location>
</feature>
<reference evidence="5" key="2">
    <citation type="submission" date="2003-08" db="EMBL/GenBank/DDBJ databases">
        <authorList>
            <person name="Ronning C.M."/>
        </authorList>
    </citation>
    <scope>NUCLEOTIDE SEQUENCE</scope>
</reference>
<evidence type="ECO:0000256" key="2">
    <source>
        <dbReference type="SAM" id="MobiDB-lite"/>
    </source>
</evidence>
<dbReference type="SUPFAM" id="SSF52540">
    <property type="entry name" value="P-loop containing nucleoside triphosphate hydrolases"/>
    <property type="match status" value="1"/>
</dbReference>
<feature type="domain" description="Aminotransferase class V" evidence="3">
    <location>
        <begin position="77"/>
        <end position="262"/>
    </location>
</feature>
<proteinExistence type="predicted"/>
<evidence type="ECO:0000259" key="3">
    <source>
        <dbReference type="Pfam" id="PF00266"/>
    </source>
</evidence>
<dbReference type="PANTHER" id="PTHR43092">
    <property type="entry name" value="L-CYSTEINE DESULFHYDRASE"/>
    <property type="match status" value="1"/>
</dbReference>
<dbReference type="PANTHER" id="PTHR43092:SF2">
    <property type="entry name" value="HERCYNYLCYSTEINE SULFOXIDE LYASE"/>
    <property type="match status" value="1"/>
</dbReference>
<name>Q6L417_SOLDE</name>
<gene>
    <name evidence="5" type="ORF">SDM1_29t00013</name>
</gene>
<evidence type="ECO:0000259" key="4">
    <source>
        <dbReference type="Pfam" id="PF00931"/>
    </source>
</evidence>
<dbReference type="InterPro" id="IPR027417">
    <property type="entry name" value="P-loop_NTPase"/>
</dbReference>